<evidence type="ECO:0000313" key="2">
    <source>
        <dbReference type="EMBL" id="KAK7092684.1"/>
    </source>
</evidence>
<protein>
    <submittedName>
        <fullName evidence="2">Uncharacterized protein</fullName>
    </submittedName>
</protein>
<name>A0AAN9ATF5_9CAEN</name>
<feature type="signal peptide" evidence="1">
    <location>
        <begin position="1"/>
        <end position="19"/>
    </location>
</feature>
<organism evidence="2 3">
    <name type="scientific">Littorina saxatilis</name>
    <dbReference type="NCBI Taxonomy" id="31220"/>
    <lineage>
        <taxon>Eukaryota</taxon>
        <taxon>Metazoa</taxon>
        <taxon>Spiralia</taxon>
        <taxon>Lophotrochozoa</taxon>
        <taxon>Mollusca</taxon>
        <taxon>Gastropoda</taxon>
        <taxon>Caenogastropoda</taxon>
        <taxon>Littorinimorpha</taxon>
        <taxon>Littorinoidea</taxon>
        <taxon>Littorinidae</taxon>
        <taxon>Littorina</taxon>
    </lineage>
</organism>
<gene>
    <name evidence="2" type="ORF">V1264_008393</name>
</gene>
<reference evidence="2 3" key="1">
    <citation type="submission" date="2024-02" db="EMBL/GenBank/DDBJ databases">
        <title>Chromosome-scale genome assembly of the rough periwinkle Littorina saxatilis.</title>
        <authorList>
            <person name="De Jode A."/>
            <person name="Faria R."/>
            <person name="Formenti G."/>
            <person name="Sims Y."/>
            <person name="Smith T.P."/>
            <person name="Tracey A."/>
            <person name="Wood J.M.D."/>
            <person name="Zagrodzka Z.B."/>
            <person name="Johannesson K."/>
            <person name="Butlin R.K."/>
            <person name="Leder E.H."/>
        </authorList>
    </citation>
    <scope>NUCLEOTIDE SEQUENCE [LARGE SCALE GENOMIC DNA]</scope>
    <source>
        <strain evidence="2">Snail1</strain>
        <tissue evidence="2">Muscle</tissue>
    </source>
</reference>
<dbReference type="Proteomes" id="UP001374579">
    <property type="component" value="Unassembled WGS sequence"/>
</dbReference>
<keyword evidence="1" id="KW-0732">Signal</keyword>
<evidence type="ECO:0000256" key="1">
    <source>
        <dbReference type="SAM" id="SignalP"/>
    </source>
</evidence>
<dbReference type="AlphaFoldDB" id="A0AAN9ATF5"/>
<comment type="caution">
    <text evidence="2">The sequence shown here is derived from an EMBL/GenBank/DDBJ whole genome shotgun (WGS) entry which is preliminary data.</text>
</comment>
<dbReference type="EMBL" id="JBAMIC010000021">
    <property type="protein sequence ID" value="KAK7092684.1"/>
    <property type="molecule type" value="Genomic_DNA"/>
</dbReference>
<sequence length="69" mass="7517">MMLTWLFLGALLLVATANAGSNADTLTLFDPELFERSADAPNAARSLEEEEDSVLNKKASLSAYGRRRS</sequence>
<proteinExistence type="predicted"/>
<evidence type="ECO:0000313" key="3">
    <source>
        <dbReference type="Proteomes" id="UP001374579"/>
    </source>
</evidence>
<keyword evidence="3" id="KW-1185">Reference proteome</keyword>
<feature type="chain" id="PRO_5043025891" evidence="1">
    <location>
        <begin position="20"/>
        <end position="69"/>
    </location>
</feature>
<accession>A0AAN9ATF5</accession>